<dbReference type="Gene3D" id="3.40.190.290">
    <property type="match status" value="1"/>
</dbReference>
<dbReference type="Pfam" id="PF03466">
    <property type="entry name" value="LysR_substrate"/>
    <property type="match status" value="1"/>
</dbReference>
<feature type="domain" description="HTH lysR-type" evidence="5">
    <location>
        <begin position="1"/>
        <end position="58"/>
    </location>
</feature>
<dbReference type="PANTHER" id="PTHR30126">
    <property type="entry name" value="HTH-TYPE TRANSCRIPTIONAL REGULATOR"/>
    <property type="match status" value="1"/>
</dbReference>
<organism evidence="6 7">
    <name type="scientific">Paenibacillus nuruki</name>
    <dbReference type="NCBI Taxonomy" id="1886670"/>
    <lineage>
        <taxon>Bacteria</taxon>
        <taxon>Bacillati</taxon>
        <taxon>Bacillota</taxon>
        <taxon>Bacilli</taxon>
        <taxon>Bacillales</taxon>
        <taxon>Paenibacillaceae</taxon>
        <taxon>Paenibacillus</taxon>
    </lineage>
</organism>
<proteinExistence type="inferred from homology"/>
<dbReference type="STRING" id="1886670.PTI45_02688"/>
<name>A0A1E3L244_9BACL</name>
<comment type="caution">
    <text evidence="6">The sequence shown here is derived from an EMBL/GenBank/DDBJ whole genome shotgun (WGS) entry which is preliminary data.</text>
</comment>
<dbReference type="Pfam" id="PF00126">
    <property type="entry name" value="HTH_1"/>
    <property type="match status" value="1"/>
</dbReference>
<evidence type="ECO:0000256" key="4">
    <source>
        <dbReference type="ARBA" id="ARBA00023163"/>
    </source>
</evidence>
<dbReference type="GO" id="GO:0000976">
    <property type="term" value="F:transcription cis-regulatory region binding"/>
    <property type="evidence" value="ECO:0007669"/>
    <property type="project" value="TreeGrafter"/>
</dbReference>
<keyword evidence="7" id="KW-1185">Reference proteome</keyword>
<evidence type="ECO:0000256" key="1">
    <source>
        <dbReference type="ARBA" id="ARBA00009437"/>
    </source>
</evidence>
<dbReference type="RefSeq" id="WP_069328100.1">
    <property type="nucleotide sequence ID" value="NZ_MDER01000045.1"/>
</dbReference>
<dbReference type="InterPro" id="IPR036388">
    <property type="entry name" value="WH-like_DNA-bd_sf"/>
</dbReference>
<sequence>MESSDLRIFRIVAQEQSISKAALKMGYVQSNVTLRIQKLEKELGQSLFERSNKGITITEAGQQLWSYADQIVDLLDEATRMLKAKSPSYQLQLGATPTVAASRLPQWLLAYYEENRDVEVSIQTLGQIELMNQVIDQKLDGAFISSQYHHQDIQSVFEYNEQLVIVSANHIQTESELLQQRLIVNTFPDCPYRRYLEEWYHTKSKSHSIQQPPRVIEVDTVEAIIRAVTEGLGISLLPERIVHSYSQLHSHILPISLQQARIQFVISKRNTPSTTLSSFINLLINSEHE</sequence>
<reference evidence="6 7" key="1">
    <citation type="submission" date="2016-08" db="EMBL/GenBank/DDBJ databases">
        <title>Genome sequencing of Paenibacillus sp. TI45-13ar, isolated from Korean traditional nuruk.</title>
        <authorList>
            <person name="Kim S.-J."/>
        </authorList>
    </citation>
    <scope>NUCLEOTIDE SEQUENCE [LARGE SCALE GENOMIC DNA]</scope>
    <source>
        <strain evidence="6 7">TI45-13ar</strain>
    </source>
</reference>
<evidence type="ECO:0000313" key="7">
    <source>
        <dbReference type="Proteomes" id="UP000094578"/>
    </source>
</evidence>
<dbReference type="Gene3D" id="1.10.10.10">
    <property type="entry name" value="Winged helix-like DNA-binding domain superfamily/Winged helix DNA-binding domain"/>
    <property type="match status" value="1"/>
</dbReference>
<dbReference type="InterPro" id="IPR036390">
    <property type="entry name" value="WH_DNA-bd_sf"/>
</dbReference>
<keyword evidence="4" id="KW-0804">Transcription</keyword>
<evidence type="ECO:0000259" key="5">
    <source>
        <dbReference type="PROSITE" id="PS50931"/>
    </source>
</evidence>
<dbReference type="PANTHER" id="PTHR30126:SF40">
    <property type="entry name" value="HTH-TYPE TRANSCRIPTIONAL REGULATOR GLTR"/>
    <property type="match status" value="1"/>
</dbReference>
<dbReference type="InterPro" id="IPR000847">
    <property type="entry name" value="LysR_HTH_N"/>
</dbReference>
<dbReference type="FunFam" id="1.10.10.10:FF:000001">
    <property type="entry name" value="LysR family transcriptional regulator"/>
    <property type="match status" value="1"/>
</dbReference>
<dbReference type="PROSITE" id="PS50931">
    <property type="entry name" value="HTH_LYSR"/>
    <property type="match status" value="1"/>
</dbReference>
<dbReference type="SUPFAM" id="SSF46785">
    <property type="entry name" value="Winged helix' DNA-binding domain"/>
    <property type="match status" value="1"/>
</dbReference>
<keyword evidence="2" id="KW-0805">Transcription regulation</keyword>
<evidence type="ECO:0000313" key="6">
    <source>
        <dbReference type="EMBL" id="ODP27869.1"/>
    </source>
</evidence>
<accession>A0A1E3L244</accession>
<dbReference type="SUPFAM" id="SSF53850">
    <property type="entry name" value="Periplasmic binding protein-like II"/>
    <property type="match status" value="1"/>
</dbReference>
<evidence type="ECO:0000256" key="3">
    <source>
        <dbReference type="ARBA" id="ARBA00023125"/>
    </source>
</evidence>
<comment type="similarity">
    <text evidence="1">Belongs to the LysR transcriptional regulatory family.</text>
</comment>
<evidence type="ECO:0000256" key="2">
    <source>
        <dbReference type="ARBA" id="ARBA00023015"/>
    </source>
</evidence>
<protein>
    <submittedName>
        <fullName evidence="6">Putative HTH-type transcriptional regulator YneJ</fullName>
    </submittedName>
</protein>
<dbReference type="Proteomes" id="UP000094578">
    <property type="component" value="Unassembled WGS sequence"/>
</dbReference>
<gene>
    <name evidence="6" type="ORF">PTI45_02688</name>
</gene>
<dbReference type="AlphaFoldDB" id="A0A1E3L244"/>
<dbReference type="GO" id="GO:0003700">
    <property type="term" value="F:DNA-binding transcription factor activity"/>
    <property type="evidence" value="ECO:0007669"/>
    <property type="project" value="InterPro"/>
</dbReference>
<keyword evidence="3" id="KW-0238">DNA-binding</keyword>
<dbReference type="InterPro" id="IPR005119">
    <property type="entry name" value="LysR_subst-bd"/>
</dbReference>
<dbReference type="EMBL" id="MDER01000045">
    <property type="protein sequence ID" value="ODP27869.1"/>
    <property type="molecule type" value="Genomic_DNA"/>
</dbReference>